<dbReference type="PANTHER" id="PTHR11693">
    <property type="entry name" value="ATP SYNTHASE GAMMA CHAIN"/>
    <property type="match status" value="1"/>
</dbReference>
<dbReference type="GO" id="GO:0016787">
    <property type="term" value="F:hydrolase activity"/>
    <property type="evidence" value="ECO:0007669"/>
    <property type="project" value="UniProtKB-KW"/>
</dbReference>
<dbReference type="InterPro" id="IPR023632">
    <property type="entry name" value="ATP_synth_F1_gsu_CS"/>
</dbReference>
<dbReference type="FunFam" id="1.10.287.80:FF:000005">
    <property type="entry name" value="ATP synthase gamma chain"/>
    <property type="match status" value="1"/>
</dbReference>
<evidence type="ECO:0000256" key="4">
    <source>
        <dbReference type="ARBA" id="ARBA00011648"/>
    </source>
</evidence>
<evidence type="ECO:0000256" key="8">
    <source>
        <dbReference type="ARBA" id="ARBA00023065"/>
    </source>
</evidence>
<organism evidence="13">
    <name type="scientific">uncultured Thiotrichaceae bacterium</name>
    <dbReference type="NCBI Taxonomy" id="298394"/>
    <lineage>
        <taxon>Bacteria</taxon>
        <taxon>Pseudomonadati</taxon>
        <taxon>Pseudomonadota</taxon>
        <taxon>Gammaproteobacteria</taxon>
        <taxon>Thiotrichales</taxon>
        <taxon>Thiotrichaceae</taxon>
        <taxon>environmental samples</taxon>
    </lineage>
</organism>
<keyword evidence="5 12" id="KW-0813">Transport</keyword>
<evidence type="ECO:0000256" key="6">
    <source>
        <dbReference type="ARBA" id="ARBA00022475"/>
    </source>
</evidence>
<dbReference type="GO" id="GO:0046933">
    <property type="term" value="F:proton-transporting ATP synthase activity, rotational mechanism"/>
    <property type="evidence" value="ECO:0007669"/>
    <property type="project" value="UniProtKB-UniRule"/>
</dbReference>
<comment type="subunit">
    <text evidence="4 12">F-type ATPases have 2 components, CF(1) - the catalytic core - and CF(0) - the membrane proton channel. CF(1) has five subunits: alpha(3), beta(3), gamma(1), delta(1), epsilon(1). CF(0) has three main subunits: a, b and c.</text>
</comment>
<keyword evidence="10 12" id="KW-0139">CF(1)</keyword>
<dbReference type="PRINTS" id="PR00126">
    <property type="entry name" value="ATPASEGAMMA"/>
</dbReference>
<dbReference type="InterPro" id="IPR000131">
    <property type="entry name" value="ATP_synth_F1_gsu"/>
</dbReference>
<evidence type="ECO:0000313" key="13">
    <source>
        <dbReference type="EMBL" id="CAA6810751.1"/>
    </source>
</evidence>
<keyword evidence="7 12" id="KW-0375">Hydrogen ion transport</keyword>
<keyword evidence="9 12" id="KW-0472">Membrane</keyword>
<dbReference type="Gene3D" id="3.40.1380.10">
    <property type="match status" value="1"/>
</dbReference>
<evidence type="ECO:0000256" key="3">
    <source>
        <dbReference type="ARBA" id="ARBA00007681"/>
    </source>
</evidence>
<dbReference type="InterPro" id="IPR035968">
    <property type="entry name" value="ATP_synth_F1_ATPase_gsu"/>
</dbReference>
<keyword evidence="6 12" id="KW-1003">Cell membrane</keyword>
<dbReference type="PANTHER" id="PTHR11693:SF22">
    <property type="entry name" value="ATP SYNTHASE SUBUNIT GAMMA, MITOCHONDRIAL"/>
    <property type="match status" value="1"/>
</dbReference>
<evidence type="ECO:0000256" key="11">
    <source>
        <dbReference type="ARBA" id="ARBA00023310"/>
    </source>
</evidence>
<dbReference type="EMBL" id="CACVAY010000047">
    <property type="protein sequence ID" value="CAA6810751.1"/>
    <property type="molecule type" value="Genomic_DNA"/>
</dbReference>
<keyword evidence="13" id="KW-0378">Hydrolase</keyword>
<gene>
    <name evidence="12" type="primary">atpG</name>
    <name evidence="13" type="ORF">HELGO_WM13897</name>
</gene>
<comment type="subcellular location">
    <subcellularLocation>
        <location evidence="12">Cell membrane</location>
        <topology evidence="12">Peripheral membrane protein</topology>
    </subcellularLocation>
    <subcellularLocation>
        <location evidence="2">Membrane</location>
        <topology evidence="2">Peripheral membrane protein</topology>
    </subcellularLocation>
</comment>
<evidence type="ECO:0000256" key="7">
    <source>
        <dbReference type="ARBA" id="ARBA00022781"/>
    </source>
</evidence>
<dbReference type="PROSITE" id="PS00153">
    <property type="entry name" value="ATPASE_GAMMA"/>
    <property type="match status" value="1"/>
</dbReference>
<dbReference type="NCBIfam" id="NF004144">
    <property type="entry name" value="PRK05621.1-1"/>
    <property type="match status" value="1"/>
</dbReference>
<evidence type="ECO:0000256" key="10">
    <source>
        <dbReference type="ARBA" id="ARBA00023196"/>
    </source>
</evidence>
<comment type="function">
    <text evidence="1 12">Produces ATP from ADP in the presence of a proton gradient across the membrane. The gamma chain is believed to be important in regulating ATPase activity and the flow of protons through the CF(0) complex.</text>
</comment>
<evidence type="ECO:0000256" key="12">
    <source>
        <dbReference type="HAMAP-Rule" id="MF_00815"/>
    </source>
</evidence>
<dbReference type="NCBIfam" id="TIGR01146">
    <property type="entry name" value="ATPsyn_F1gamma"/>
    <property type="match status" value="1"/>
</dbReference>
<dbReference type="SUPFAM" id="SSF52943">
    <property type="entry name" value="ATP synthase (F1-ATPase), gamma subunit"/>
    <property type="match status" value="1"/>
</dbReference>
<dbReference type="GO" id="GO:0005886">
    <property type="term" value="C:plasma membrane"/>
    <property type="evidence" value="ECO:0007669"/>
    <property type="project" value="UniProtKB-SubCell"/>
</dbReference>
<name>A0A6S6SUB2_9GAMM</name>
<evidence type="ECO:0000256" key="9">
    <source>
        <dbReference type="ARBA" id="ARBA00023136"/>
    </source>
</evidence>
<dbReference type="GO" id="GO:0045259">
    <property type="term" value="C:proton-transporting ATP synthase complex"/>
    <property type="evidence" value="ECO:0007669"/>
    <property type="project" value="UniProtKB-KW"/>
</dbReference>
<comment type="similarity">
    <text evidence="3 12">Belongs to the ATPase gamma chain family.</text>
</comment>
<evidence type="ECO:0000256" key="5">
    <source>
        <dbReference type="ARBA" id="ARBA00022448"/>
    </source>
</evidence>
<dbReference type="CDD" id="cd12151">
    <property type="entry name" value="F1-ATPase_gamma"/>
    <property type="match status" value="1"/>
</dbReference>
<evidence type="ECO:0000256" key="2">
    <source>
        <dbReference type="ARBA" id="ARBA00004170"/>
    </source>
</evidence>
<dbReference type="HAMAP" id="MF_00815">
    <property type="entry name" value="ATP_synth_gamma_bact"/>
    <property type="match status" value="1"/>
</dbReference>
<evidence type="ECO:0000256" key="1">
    <source>
        <dbReference type="ARBA" id="ARBA00003456"/>
    </source>
</evidence>
<keyword evidence="11 12" id="KW-0066">ATP synthesis</keyword>
<accession>A0A6S6SUB2</accession>
<dbReference type="GO" id="GO:0042777">
    <property type="term" value="P:proton motive force-driven plasma membrane ATP synthesis"/>
    <property type="evidence" value="ECO:0007669"/>
    <property type="project" value="UniProtKB-UniRule"/>
</dbReference>
<dbReference type="Pfam" id="PF00231">
    <property type="entry name" value="ATP-synt"/>
    <property type="match status" value="1"/>
</dbReference>
<reference evidence="13" key="1">
    <citation type="submission" date="2020-01" db="EMBL/GenBank/DDBJ databases">
        <authorList>
            <person name="Meier V. D."/>
            <person name="Meier V D."/>
        </authorList>
    </citation>
    <scope>NUCLEOTIDE SEQUENCE</scope>
    <source>
        <strain evidence="13">HLG_WM_MAG_07</strain>
    </source>
</reference>
<sequence length="286" mass="32033">MGLKEIRSQIGSIQNTRKITKAMEMVAGSKMRRASERMQASRPYSDKMRSVVSHMAKGQLEYKHPYTIEREQVKNVGYIIISTDRGLCGGLNINLFKKAYADIAGWKEQGVGVEIAVFGNKALQAFKRYGVAAQATHLGDKPGLSEMVGTVKVMLDAYDEGRIDRLFLVENEFINSMTQKPRVTQLVPLASDELDEELDYHWDYLYEPESKLVIDALMQRYIESLIYQAVVENVACEMSARMVAMKSATDNAGKMIDKLKLTYNKARQAAITQEISEIVSGAAAVE</sequence>
<dbReference type="GO" id="GO:0005524">
    <property type="term" value="F:ATP binding"/>
    <property type="evidence" value="ECO:0007669"/>
    <property type="project" value="UniProtKB-UniRule"/>
</dbReference>
<keyword evidence="8 12" id="KW-0406">Ion transport</keyword>
<proteinExistence type="inferred from homology"/>
<protein>
    <recommendedName>
        <fullName evidence="12">ATP synthase gamma chain</fullName>
    </recommendedName>
    <alternativeName>
        <fullName evidence="12">ATP synthase F1 sector gamma subunit</fullName>
    </alternativeName>
    <alternativeName>
        <fullName evidence="12">F-ATPase gamma subunit</fullName>
    </alternativeName>
</protein>
<dbReference type="Gene3D" id="1.10.287.80">
    <property type="entry name" value="ATP synthase, gamma subunit, helix hairpin domain"/>
    <property type="match status" value="1"/>
</dbReference>
<dbReference type="AlphaFoldDB" id="A0A6S6SUB2"/>